<keyword evidence="27" id="KW-1185">Reference proteome</keyword>
<dbReference type="FunFam" id="3.40.50.300:FF:000403">
    <property type="entry name" value="ATP-binding cassette sub-family B member 8, mitochondrial"/>
    <property type="match status" value="1"/>
</dbReference>
<evidence type="ECO:0000259" key="24">
    <source>
        <dbReference type="PROSITE" id="PS50893"/>
    </source>
</evidence>
<dbReference type="SUPFAM" id="SSF90123">
    <property type="entry name" value="ABC transporter transmembrane region"/>
    <property type="match status" value="1"/>
</dbReference>
<dbReference type="Gene3D" id="1.20.1560.10">
    <property type="entry name" value="ABC transporter type 1, transmembrane domain"/>
    <property type="match status" value="1"/>
</dbReference>
<dbReference type="GO" id="GO:0015421">
    <property type="term" value="F:ABC-type oligopeptide transporter activity"/>
    <property type="evidence" value="ECO:0007669"/>
    <property type="project" value="TreeGrafter"/>
</dbReference>
<dbReference type="InterPro" id="IPR039421">
    <property type="entry name" value="Type_1_exporter"/>
</dbReference>
<feature type="transmembrane region" description="Helical" evidence="23">
    <location>
        <begin position="241"/>
        <end position="265"/>
    </location>
</feature>
<evidence type="ECO:0000256" key="17">
    <source>
        <dbReference type="ARBA" id="ARBA00052250"/>
    </source>
</evidence>
<evidence type="ECO:0000256" key="12">
    <source>
        <dbReference type="ARBA" id="ARBA00022989"/>
    </source>
</evidence>
<gene>
    <name evidence="26" type="ORF">QTO34_012414</name>
</gene>
<keyword evidence="14" id="KW-0496">Mitochondrion</keyword>
<evidence type="ECO:0000256" key="9">
    <source>
        <dbReference type="ARBA" id="ARBA00022842"/>
    </source>
</evidence>
<dbReference type="GO" id="GO:0046872">
    <property type="term" value="F:metal ion binding"/>
    <property type="evidence" value="ECO:0007669"/>
    <property type="project" value="UniProtKB-KW"/>
</dbReference>
<dbReference type="PANTHER" id="PTHR43394:SF1">
    <property type="entry name" value="ATP-BINDING CASSETTE SUB-FAMILY B MEMBER 10, MITOCHONDRIAL"/>
    <property type="match status" value="1"/>
</dbReference>
<dbReference type="EMBL" id="JAULJE010000024">
    <property type="protein sequence ID" value="KAK1327992.1"/>
    <property type="molecule type" value="Genomic_DNA"/>
</dbReference>
<feature type="domain" description="ABC transmembrane type-1" evidence="25">
    <location>
        <begin position="202"/>
        <end position="494"/>
    </location>
</feature>
<dbReference type="SUPFAM" id="SSF52540">
    <property type="entry name" value="P-loop containing nucleoside triphosphate hydrolases"/>
    <property type="match status" value="1"/>
</dbReference>
<evidence type="ECO:0000256" key="19">
    <source>
        <dbReference type="ARBA" id="ARBA00072683"/>
    </source>
</evidence>
<dbReference type="SMART" id="SM00382">
    <property type="entry name" value="AAA"/>
    <property type="match status" value="1"/>
</dbReference>
<keyword evidence="3" id="KW-0813">Transport</keyword>
<evidence type="ECO:0000256" key="21">
    <source>
        <dbReference type="ARBA" id="ARBA00083334"/>
    </source>
</evidence>
<dbReference type="Gene3D" id="3.40.50.300">
    <property type="entry name" value="P-loop containing nucleotide triphosphate hydrolases"/>
    <property type="match status" value="1"/>
</dbReference>
<dbReference type="InterPro" id="IPR003593">
    <property type="entry name" value="AAA+_ATPase"/>
</dbReference>
<dbReference type="GO" id="GO:0005524">
    <property type="term" value="F:ATP binding"/>
    <property type="evidence" value="ECO:0007669"/>
    <property type="project" value="UniProtKB-KW"/>
</dbReference>
<dbReference type="InterPro" id="IPR011527">
    <property type="entry name" value="ABC1_TM_dom"/>
</dbReference>
<dbReference type="InterPro" id="IPR003439">
    <property type="entry name" value="ABC_transporter-like_ATP-bd"/>
</dbReference>
<feature type="compositionally biased region" description="Low complexity" evidence="22">
    <location>
        <begin position="154"/>
        <end position="170"/>
    </location>
</feature>
<evidence type="ECO:0000256" key="11">
    <source>
        <dbReference type="ARBA" id="ARBA00022967"/>
    </source>
</evidence>
<evidence type="ECO:0000256" key="22">
    <source>
        <dbReference type="SAM" id="MobiDB-lite"/>
    </source>
</evidence>
<name>A0AA40LDD7_CNENI</name>
<reference evidence="26" key="1">
    <citation type="submission" date="2023-06" db="EMBL/GenBank/DDBJ databases">
        <title>Reference genome for the Northern bat (Eptesicus nilssonii), a most northern bat species.</title>
        <authorList>
            <person name="Laine V.N."/>
            <person name="Pulliainen A.T."/>
            <person name="Lilley T.M."/>
        </authorList>
    </citation>
    <scope>NUCLEOTIDE SEQUENCE</scope>
    <source>
        <strain evidence="26">BLF_Eptnil</strain>
        <tissue evidence="26">Kidney</tissue>
    </source>
</reference>
<feature type="compositionally biased region" description="Low complexity" evidence="22">
    <location>
        <begin position="121"/>
        <end position="145"/>
    </location>
</feature>
<evidence type="ECO:0000256" key="10">
    <source>
        <dbReference type="ARBA" id="ARBA00022946"/>
    </source>
</evidence>
<keyword evidence="15 23" id="KW-0472">Membrane</keyword>
<dbReference type="InterPro" id="IPR017871">
    <property type="entry name" value="ABC_transporter-like_CS"/>
</dbReference>
<feature type="region of interest" description="Disordered" evidence="22">
    <location>
        <begin position="1"/>
        <end position="181"/>
    </location>
</feature>
<evidence type="ECO:0000256" key="14">
    <source>
        <dbReference type="ARBA" id="ARBA00023128"/>
    </source>
</evidence>
<keyword evidence="12 23" id="KW-1133">Transmembrane helix</keyword>
<evidence type="ECO:0000256" key="4">
    <source>
        <dbReference type="ARBA" id="ARBA00022692"/>
    </source>
</evidence>
<keyword evidence="8" id="KW-0067">ATP-binding</keyword>
<keyword evidence="13" id="KW-0007">Acetylation</keyword>
<keyword evidence="10" id="KW-0809">Transit peptide</keyword>
<dbReference type="CDD" id="cd03249">
    <property type="entry name" value="ABC_MTABC3_MDL1_MDL2"/>
    <property type="match status" value="1"/>
</dbReference>
<feature type="compositionally biased region" description="Basic residues" evidence="22">
    <location>
        <begin position="33"/>
        <end position="47"/>
    </location>
</feature>
<dbReference type="Proteomes" id="UP001177744">
    <property type="component" value="Unassembled WGS sequence"/>
</dbReference>
<dbReference type="GO" id="GO:0090374">
    <property type="term" value="P:oligopeptide export from mitochondrion"/>
    <property type="evidence" value="ECO:0007669"/>
    <property type="project" value="TreeGrafter"/>
</dbReference>
<evidence type="ECO:0000256" key="18">
    <source>
        <dbReference type="ARBA" id="ARBA00055589"/>
    </source>
</evidence>
<evidence type="ECO:0000256" key="13">
    <source>
        <dbReference type="ARBA" id="ARBA00022990"/>
    </source>
</evidence>
<comment type="function">
    <text evidence="18">ATP-dependent transporter located in the mitochondrial inner membrane that catalyzes the export of biliverdin from the mitochondrial matrix, and plays a crucial role in hemoglobin synthesis and antioxidative stress. Participates in the early step of the heme biosynthetic process during insertion of iron into protoporphyrin IX (PPIX). Involved in the stabilization of the iron transporter mitoferrin-1/SLC25A37. In addition may be involved in mitochondrial unfolded protein response (UPRmt) signaling pathway, although ABCB10 probably does not participate in peptide export from mitochondria.</text>
</comment>
<dbReference type="GO" id="GO:0016887">
    <property type="term" value="F:ATP hydrolysis activity"/>
    <property type="evidence" value="ECO:0007669"/>
    <property type="project" value="InterPro"/>
</dbReference>
<evidence type="ECO:0000256" key="23">
    <source>
        <dbReference type="SAM" id="Phobius"/>
    </source>
</evidence>
<feature type="compositionally biased region" description="Low complexity" evidence="22">
    <location>
        <begin position="48"/>
        <end position="62"/>
    </location>
</feature>
<evidence type="ECO:0000256" key="15">
    <source>
        <dbReference type="ARBA" id="ARBA00023136"/>
    </source>
</evidence>
<evidence type="ECO:0000256" key="6">
    <source>
        <dbReference type="ARBA" id="ARBA00022741"/>
    </source>
</evidence>
<keyword evidence="7" id="KW-0999">Mitochondrion inner membrane</keyword>
<dbReference type="GO" id="GO:0005743">
    <property type="term" value="C:mitochondrial inner membrane"/>
    <property type="evidence" value="ECO:0007669"/>
    <property type="project" value="UniProtKB-SubCell"/>
</dbReference>
<dbReference type="FunFam" id="1.20.1560.10:FF:000048">
    <property type="entry name" value="ATP-binding cassette sub-family B member 10, mitochondrial"/>
    <property type="match status" value="1"/>
</dbReference>
<comment type="caution">
    <text evidence="26">The sequence shown here is derived from an EMBL/GenBank/DDBJ whole genome shotgun (WGS) entry which is preliminary data.</text>
</comment>
<keyword evidence="11" id="KW-1278">Translocase</keyword>
<feature type="transmembrane region" description="Helical" evidence="23">
    <location>
        <begin position="471"/>
        <end position="489"/>
    </location>
</feature>
<evidence type="ECO:0000256" key="20">
    <source>
        <dbReference type="ARBA" id="ARBA00075187"/>
    </source>
</evidence>
<keyword evidence="9" id="KW-0460">Magnesium</keyword>
<dbReference type="Pfam" id="PF00005">
    <property type="entry name" value="ABC_tran"/>
    <property type="match status" value="1"/>
</dbReference>
<dbReference type="AlphaFoldDB" id="A0AA40LDD7"/>
<proteinExistence type="inferred from homology"/>
<dbReference type="PANTHER" id="PTHR43394">
    <property type="entry name" value="ATP-DEPENDENT PERMEASE MDL1, MITOCHONDRIAL"/>
    <property type="match status" value="1"/>
</dbReference>
<evidence type="ECO:0000313" key="27">
    <source>
        <dbReference type="Proteomes" id="UP001177744"/>
    </source>
</evidence>
<dbReference type="CDD" id="cd18573">
    <property type="entry name" value="ABC_6TM_ABCB10_like"/>
    <property type="match status" value="1"/>
</dbReference>
<feature type="domain" description="ABC transporter" evidence="24">
    <location>
        <begin position="559"/>
        <end position="798"/>
    </location>
</feature>
<feature type="compositionally biased region" description="Low complexity" evidence="22">
    <location>
        <begin position="75"/>
        <end position="87"/>
    </location>
</feature>
<feature type="transmembrane region" description="Helical" evidence="23">
    <location>
        <begin position="201"/>
        <end position="221"/>
    </location>
</feature>
<evidence type="ECO:0000256" key="5">
    <source>
        <dbReference type="ARBA" id="ARBA00022723"/>
    </source>
</evidence>
<evidence type="ECO:0000256" key="1">
    <source>
        <dbReference type="ARBA" id="ARBA00004448"/>
    </source>
</evidence>
<dbReference type="GO" id="GO:0042802">
    <property type="term" value="F:identical protein binding"/>
    <property type="evidence" value="ECO:0007669"/>
    <property type="project" value="UniProtKB-ARBA"/>
</dbReference>
<comment type="similarity">
    <text evidence="2">Belongs to the ABC transporter superfamily. ABCB family. Mitochondrial peptide exporter (TC 3.A.1.212) subfamily.</text>
</comment>
<protein>
    <recommendedName>
        <fullName evidence="19">ATP-binding cassette sub-family B member 10, mitochondrial</fullName>
    </recommendedName>
    <alternativeName>
        <fullName evidence="20">ABC-mitochondrial erythroid protein</fullName>
    </alternativeName>
    <alternativeName>
        <fullName evidence="21">ATP-binding cassette transporter 10</fullName>
    </alternativeName>
</protein>
<keyword evidence="6" id="KW-0547">Nucleotide-binding</keyword>
<evidence type="ECO:0000256" key="2">
    <source>
        <dbReference type="ARBA" id="ARBA00005580"/>
    </source>
</evidence>
<sequence>MVTAGGAAGGAKCTPSARPGREGPRAPCARGRAGGRRHSTRTRRHARAACLAAAPAREAGPAHLRVDPGRPRPRVPAAADRPGATAALVRRARPPGGCGSRAQPALLGEQLPGRGSRRRSGSGAASAAAAAAPRDPRLPRALLSGGPAGGARAGGEAWRRGPTVPAAAAAPRDDSRLRPAAAGRSEAQKLLGLAYPERRRLAAAVGFLAVSSVITMSAPFFLGKIIDVIYTNPTGDYSSSLTRLCLTLSGVFLCGAAANAVRVYLMQTSGQRIVNRLRASLFSSVLRQEVAFFDKTRTGELINRLSSDTALLGRSVTENLSDGLRAGAQASFGIGMMFFVSPHLATFVLSVVPPISILAVIYGRYLRKLTKLTQDSLAQATQVQALPWHASRGTHRKYQNVRAFGKEMTEIEKYTSKVDFVMQLARKEAIARAGFFGATGLPGNLIVLSVLYKGGLLMGGAHMTVGELSSFLMYAFWVGLSIGGLSSFYSELMKGLGAGGRLWELLERKPELPFNGPQGAALDRQELRSPGTASALSDDAPSAVSEGLTLNEKSFQGALEFRNVHFTYPARPEVPIFQDFSLSIPSGSVTALVGPSGSGKSTVVSLLLRLYDPLSGTISLDGRDIRQLNPVWLRSKIGTVSQEPILFSCSIAENIAYGAEDPSAVTAEQVGKVAEVANATAFIRSFPQGFGTVVGEKGVLLSGGQKQRIAIARALLKNPKILLLDEATSALDAENEYLVQEALDRLMEGRTVLIIAHRLSTIKNAHMVAVLDRGKITECGKHEELLAKPDGIYRKLMNKQSFVSHKEAIAGKVNPRDF</sequence>
<feature type="transmembrane region" description="Helical" evidence="23">
    <location>
        <begin position="429"/>
        <end position="451"/>
    </location>
</feature>
<evidence type="ECO:0000256" key="7">
    <source>
        <dbReference type="ARBA" id="ARBA00022792"/>
    </source>
</evidence>
<accession>A0AA40LDD7</accession>
<dbReference type="Pfam" id="PF00664">
    <property type="entry name" value="ABC_membrane"/>
    <property type="match status" value="1"/>
</dbReference>
<keyword evidence="4 23" id="KW-0812">Transmembrane</keyword>
<keyword evidence="5" id="KW-0479">Metal-binding</keyword>
<dbReference type="InterPro" id="IPR036640">
    <property type="entry name" value="ABC1_TM_sf"/>
</dbReference>
<dbReference type="InterPro" id="IPR027417">
    <property type="entry name" value="P-loop_NTPase"/>
</dbReference>
<comment type="catalytic activity">
    <reaction evidence="17">
        <text>biliverdin IXalpha(in) + ATP + H2O = biliverdin IXalpha(out) + ADP + phosphate + H(+)</text>
        <dbReference type="Rhea" id="RHEA:82359"/>
        <dbReference type="ChEBI" id="CHEBI:15377"/>
        <dbReference type="ChEBI" id="CHEBI:15378"/>
        <dbReference type="ChEBI" id="CHEBI:30616"/>
        <dbReference type="ChEBI" id="CHEBI:43474"/>
        <dbReference type="ChEBI" id="CHEBI:57991"/>
        <dbReference type="ChEBI" id="CHEBI:456216"/>
    </reaction>
    <physiologicalReaction direction="left-to-right" evidence="17">
        <dbReference type="Rhea" id="RHEA:82360"/>
    </physiologicalReaction>
</comment>
<evidence type="ECO:0000256" key="3">
    <source>
        <dbReference type="ARBA" id="ARBA00022448"/>
    </source>
</evidence>
<evidence type="ECO:0000259" key="25">
    <source>
        <dbReference type="PROSITE" id="PS50929"/>
    </source>
</evidence>
<evidence type="ECO:0000313" key="26">
    <source>
        <dbReference type="EMBL" id="KAK1327992.1"/>
    </source>
</evidence>
<dbReference type="PROSITE" id="PS50929">
    <property type="entry name" value="ABC_TM1F"/>
    <property type="match status" value="1"/>
</dbReference>
<dbReference type="PROSITE" id="PS00211">
    <property type="entry name" value="ABC_TRANSPORTER_1"/>
    <property type="match status" value="1"/>
</dbReference>
<evidence type="ECO:0000256" key="16">
    <source>
        <dbReference type="ARBA" id="ARBA00023206"/>
    </source>
</evidence>
<organism evidence="26 27">
    <name type="scientific">Cnephaeus nilssonii</name>
    <name type="common">Northern bat</name>
    <name type="synonym">Eptesicus nilssonii</name>
    <dbReference type="NCBI Taxonomy" id="3371016"/>
    <lineage>
        <taxon>Eukaryota</taxon>
        <taxon>Metazoa</taxon>
        <taxon>Chordata</taxon>
        <taxon>Craniata</taxon>
        <taxon>Vertebrata</taxon>
        <taxon>Euteleostomi</taxon>
        <taxon>Mammalia</taxon>
        <taxon>Eutheria</taxon>
        <taxon>Laurasiatheria</taxon>
        <taxon>Chiroptera</taxon>
        <taxon>Yangochiroptera</taxon>
        <taxon>Vespertilionidae</taxon>
        <taxon>Cnephaeus</taxon>
    </lineage>
</organism>
<comment type="subcellular location">
    <subcellularLocation>
        <location evidence="1">Mitochondrion inner membrane</location>
        <topology evidence="1">Multi-pass membrane protein</topology>
    </subcellularLocation>
</comment>
<evidence type="ECO:0000256" key="8">
    <source>
        <dbReference type="ARBA" id="ARBA00022840"/>
    </source>
</evidence>
<dbReference type="PROSITE" id="PS50893">
    <property type="entry name" value="ABC_TRANSPORTER_2"/>
    <property type="match status" value="1"/>
</dbReference>
<feature type="transmembrane region" description="Helical" evidence="23">
    <location>
        <begin position="347"/>
        <end position="366"/>
    </location>
</feature>
<keyword evidence="16" id="KW-0318">Glutathionylation</keyword>